<protein>
    <submittedName>
        <fullName evidence="5">Oxidoreductase</fullName>
    </submittedName>
</protein>
<evidence type="ECO:0000313" key="5">
    <source>
        <dbReference type="EMBL" id="RJG16736.1"/>
    </source>
</evidence>
<dbReference type="InterPro" id="IPR002938">
    <property type="entry name" value="FAD-bd"/>
</dbReference>
<reference evidence="5 6" key="1">
    <citation type="submission" date="2018-09" db="EMBL/GenBank/DDBJ databases">
        <title>Alcanivorax profundi sp. nov., isolated from 1000 m-depth seawater of the Mariana Trench.</title>
        <authorList>
            <person name="Liu J."/>
        </authorList>
    </citation>
    <scope>NUCLEOTIDE SEQUENCE [LARGE SCALE GENOMIC DNA]</scope>
    <source>
        <strain evidence="5 6">MTEO17</strain>
    </source>
</reference>
<dbReference type="InterPro" id="IPR036188">
    <property type="entry name" value="FAD/NAD-bd_sf"/>
</dbReference>
<keyword evidence="6" id="KW-1185">Reference proteome</keyword>
<comment type="caution">
    <text evidence="5">The sequence shown here is derived from an EMBL/GenBank/DDBJ whole genome shotgun (WGS) entry which is preliminary data.</text>
</comment>
<dbReference type="PANTHER" id="PTHR43004">
    <property type="entry name" value="TRK SYSTEM POTASSIUM UPTAKE PROTEIN"/>
    <property type="match status" value="1"/>
</dbReference>
<dbReference type="RefSeq" id="WP_119918312.1">
    <property type="nucleotide sequence ID" value="NZ_QYYA01000004.1"/>
</dbReference>
<dbReference type="PRINTS" id="PR00420">
    <property type="entry name" value="RNGMNOXGNASE"/>
</dbReference>
<dbReference type="GO" id="GO:0071949">
    <property type="term" value="F:FAD binding"/>
    <property type="evidence" value="ECO:0007669"/>
    <property type="project" value="InterPro"/>
</dbReference>
<evidence type="ECO:0000256" key="2">
    <source>
        <dbReference type="ARBA" id="ARBA00022630"/>
    </source>
</evidence>
<keyword evidence="3" id="KW-0274">FAD</keyword>
<comment type="cofactor">
    <cofactor evidence="1">
        <name>FAD</name>
        <dbReference type="ChEBI" id="CHEBI:57692"/>
    </cofactor>
</comment>
<dbReference type="Gene3D" id="3.30.70.2450">
    <property type="match status" value="1"/>
</dbReference>
<dbReference type="Proteomes" id="UP000283734">
    <property type="component" value="Unassembled WGS sequence"/>
</dbReference>
<feature type="domain" description="FAD-binding" evidence="4">
    <location>
        <begin position="2"/>
        <end position="329"/>
    </location>
</feature>
<dbReference type="Gene3D" id="3.40.30.120">
    <property type="match status" value="1"/>
</dbReference>
<evidence type="ECO:0000256" key="1">
    <source>
        <dbReference type="ARBA" id="ARBA00001974"/>
    </source>
</evidence>
<organism evidence="5 6">
    <name type="scientific">Alcanivorax profundi</name>
    <dbReference type="NCBI Taxonomy" id="2338368"/>
    <lineage>
        <taxon>Bacteria</taxon>
        <taxon>Pseudomonadati</taxon>
        <taxon>Pseudomonadota</taxon>
        <taxon>Gammaproteobacteria</taxon>
        <taxon>Oceanospirillales</taxon>
        <taxon>Alcanivoracaceae</taxon>
        <taxon>Alcanivorax</taxon>
    </lineage>
</organism>
<name>A0A418XVH3_9GAMM</name>
<dbReference type="EMBL" id="QYYA01000004">
    <property type="protein sequence ID" value="RJG16736.1"/>
    <property type="molecule type" value="Genomic_DNA"/>
</dbReference>
<sequence>MLIVGAGPSGLTLGVSLRRQGIDCLILDRLETPSPYSRALGLHARTLEIFSALDVLAPIRKASRLLKGVSVYGDKGFLFDLDLTTLKAPFPWVLSCPQSQVEETLIQRYKALGGEMLRGVELLDFTQDGSRVTARIRQGAQVSTVESAILVGADGVGSTVREQLGIGYKGVDYKEHFLLADVPWKAPWREDSSHGFLQEAGLLVALPLPNGWRLIMATDEEPGEPVTLDPFEERLGSILGEVPALGTAHWLSQFTVQRRLAQNYRRNRAFLVGDAAHVQSPLGAQGMNTGIADAFNLGWKLGYYLKGYGDGRLLDSYEQERRPVAEKMLYGVDMLSRASLVKLPLLRRSRDSLLKMAGSRPGIATRLLRTASQLDVHYRNSPMVTSGPEAELGWRHQGPLPGDRLPDAAMRSVRTGHLHQLHDLLKKPVHHLLLQLSANPEHNEKLVLYAFSDRLGQDYRERAHLTVIASRHTHEEQIPQEGTTRIWQDHEGEFAAAFGEGPRLWLMRPDGHLGYRAPVGNADHLLGYLDAVLQRVNSE</sequence>
<keyword evidence="2" id="KW-0285">Flavoprotein</keyword>
<dbReference type="OrthoDB" id="8672648at2"/>
<dbReference type="Gene3D" id="3.50.50.60">
    <property type="entry name" value="FAD/NAD(P)-binding domain"/>
    <property type="match status" value="1"/>
</dbReference>
<dbReference type="SUPFAM" id="SSF51905">
    <property type="entry name" value="FAD/NAD(P)-binding domain"/>
    <property type="match status" value="1"/>
</dbReference>
<dbReference type="GO" id="GO:0016709">
    <property type="term" value="F:oxidoreductase activity, acting on paired donors, with incorporation or reduction of molecular oxygen, NAD(P)H as one donor, and incorporation of one atom of oxygen"/>
    <property type="evidence" value="ECO:0007669"/>
    <property type="project" value="UniProtKB-ARBA"/>
</dbReference>
<proteinExistence type="predicted"/>
<evidence type="ECO:0000313" key="6">
    <source>
        <dbReference type="Proteomes" id="UP000283734"/>
    </source>
</evidence>
<evidence type="ECO:0000256" key="3">
    <source>
        <dbReference type="ARBA" id="ARBA00022827"/>
    </source>
</evidence>
<accession>A0A418XVH3</accession>
<dbReference type="Pfam" id="PF01494">
    <property type="entry name" value="FAD_binding_3"/>
    <property type="match status" value="1"/>
</dbReference>
<dbReference type="AlphaFoldDB" id="A0A418XVH3"/>
<evidence type="ECO:0000259" key="4">
    <source>
        <dbReference type="Pfam" id="PF01494"/>
    </source>
</evidence>
<dbReference type="PANTHER" id="PTHR43004:SF19">
    <property type="entry name" value="BINDING MONOOXYGENASE, PUTATIVE (JCVI)-RELATED"/>
    <property type="match status" value="1"/>
</dbReference>
<dbReference type="InterPro" id="IPR050641">
    <property type="entry name" value="RIFMO-like"/>
</dbReference>
<gene>
    <name evidence="5" type="ORF">D4A39_12995</name>
</gene>